<keyword evidence="3" id="KW-1185">Reference proteome</keyword>
<dbReference type="OrthoDB" id="1448584at2"/>
<evidence type="ECO:0008006" key="4">
    <source>
        <dbReference type="Google" id="ProtNLM"/>
    </source>
</evidence>
<sequence length="186" mass="21124">MKNLLIILLFLCFLPCVAGEIDAIKIDTKINLEIKVATAKDSIFPEKCLGVWEGIMHIYSQGIKRDSVKVKFTAAKTDTSGTYIWKTEYLSKTTPMVKDYKLVIDNIKEGRYILDEGDGSKIVEYVVNNKMYSLFKVDDIYLTSSTELVNKQLIIEVTSGKELKEIQGVKSYSFANVQRMVLTRSE</sequence>
<evidence type="ECO:0000256" key="1">
    <source>
        <dbReference type="SAM" id="SignalP"/>
    </source>
</evidence>
<dbReference type="RefSeq" id="WP_066082167.1">
    <property type="nucleotide sequence ID" value="NZ_FRDK01000017.1"/>
</dbReference>
<dbReference type="AlphaFoldDB" id="A0A167VA78"/>
<dbReference type="EMBL" id="LVJE01000034">
    <property type="protein sequence ID" value="OAB26215.1"/>
    <property type="molecule type" value="Genomic_DNA"/>
</dbReference>
<reference evidence="2 3" key="1">
    <citation type="submission" date="2016-03" db="EMBL/GenBank/DDBJ databases">
        <title>Draft genome sequence of Flavobacterium fryxellicola DSM 16209.</title>
        <authorList>
            <person name="Shin S.-K."/>
            <person name="Yi H."/>
        </authorList>
    </citation>
    <scope>NUCLEOTIDE SEQUENCE [LARGE SCALE GENOMIC DNA]</scope>
    <source>
        <strain evidence="2 3">DSM 16209</strain>
    </source>
</reference>
<feature type="chain" id="PRO_5007893377" description="Lipocalin-like domain-containing protein" evidence="1">
    <location>
        <begin position="19"/>
        <end position="186"/>
    </location>
</feature>
<gene>
    <name evidence="2" type="ORF">FBFR_13330</name>
</gene>
<organism evidence="2 3">
    <name type="scientific">Flavobacterium fryxellicola</name>
    <dbReference type="NCBI Taxonomy" id="249352"/>
    <lineage>
        <taxon>Bacteria</taxon>
        <taxon>Pseudomonadati</taxon>
        <taxon>Bacteroidota</taxon>
        <taxon>Flavobacteriia</taxon>
        <taxon>Flavobacteriales</taxon>
        <taxon>Flavobacteriaceae</taxon>
        <taxon>Flavobacterium</taxon>
    </lineage>
</organism>
<accession>A0A167VA78</accession>
<dbReference type="Proteomes" id="UP000077164">
    <property type="component" value="Unassembled WGS sequence"/>
</dbReference>
<proteinExistence type="predicted"/>
<name>A0A167VA78_9FLAO</name>
<feature type="signal peptide" evidence="1">
    <location>
        <begin position="1"/>
        <end position="18"/>
    </location>
</feature>
<dbReference type="STRING" id="249352.SAMN05444395_11713"/>
<keyword evidence="1" id="KW-0732">Signal</keyword>
<evidence type="ECO:0000313" key="3">
    <source>
        <dbReference type="Proteomes" id="UP000077164"/>
    </source>
</evidence>
<comment type="caution">
    <text evidence="2">The sequence shown here is derived from an EMBL/GenBank/DDBJ whole genome shotgun (WGS) entry which is preliminary data.</text>
</comment>
<protein>
    <recommendedName>
        <fullName evidence="4">Lipocalin-like domain-containing protein</fullName>
    </recommendedName>
</protein>
<evidence type="ECO:0000313" key="2">
    <source>
        <dbReference type="EMBL" id="OAB26215.1"/>
    </source>
</evidence>